<dbReference type="PANTHER" id="PTHR42941">
    <property type="entry name" value="SLL1037 PROTEIN"/>
    <property type="match status" value="1"/>
</dbReference>
<evidence type="ECO:0000256" key="2">
    <source>
        <dbReference type="SAM" id="SignalP"/>
    </source>
</evidence>
<dbReference type="Gene3D" id="3.40.190.10">
    <property type="entry name" value="Periplasmic binding protein-like II"/>
    <property type="match status" value="2"/>
</dbReference>
<dbReference type="PANTHER" id="PTHR42941:SF1">
    <property type="entry name" value="SLL1037 PROTEIN"/>
    <property type="match status" value="1"/>
</dbReference>
<dbReference type="CDD" id="cd13520">
    <property type="entry name" value="PBP2_TAXI_TRAP"/>
    <property type="match status" value="1"/>
</dbReference>
<dbReference type="PROSITE" id="PS51257">
    <property type="entry name" value="PROKAR_LIPOPROTEIN"/>
    <property type="match status" value="1"/>
</dbReference>
<name>A0AA35CKI8_9FIRM</name>
<accession>A0AA35CKI8</accession>
<feature type="signal peptide" evidence="2">
    <location>
        <begin position="1"/>
        <end position="20"/>
    </location>
</feature>
<evidence type="ECO:0000313" key="3">
    <source>
        <dbReference type="EMBL" id="BDG60204.1"/>
    </source>
</evidence>
<evidence type="ECO:0000256" key="1">
    <source>
        <dbReference type="SAM" id="MobiDB-lite"/>
    </source>
</evidence>
<feature type="compositionally biased region" description="Low complexity" evidence="1">
    <location>
        <begin position="30"/>
        <end position="51"/>
    </location>
</feature>
<dbReference type="Proteomes" id="UP001163687">
    <property type="component" value="Chromosome"/>
</dbReference>
<sequence>MKRTRVILSVLTALVLVALAGCGGAGGGASQPAAPSGAGQGSQAGAAPAQGSAGGGQAAAAPTQLRMMTGPQGGTWTPLGGAIAEMVQKEIPGVTITVQPGAGIANVKAIHEGKADLGFGNANSTADGYEGRPPFETATKDVLNLVTLYNQYFQMIVPADSGIKSVADLKGKRLATQPKGNTGEQITREVLEVYGLKYEDLAKVHFVSYSDAVELIKNRQADAFMLITTIPASSVMDLATGRAIRVLSLPDDKLAALRQKNKGYAKLVIPKGTYPGQDEDAVTVGTYTHLIASEKVPADLAYRITKLVVDNRDQLAAIASAIKGMTPEKMAVDVGVPFHPGAKRFFDEVLKK</sequence>
<dbReference type="KEGG" id="cmic:caldi_12940"/>
<proteinExistence type="predicted"/>
<dbReference type="RefSeq" id="WP_264844267.1">
    <property type="nucleotide sequence ID" value="NZ_AP025628.1"/>
</dbReference>
<evidence type="ECO:0000313" key="4">
    <source>
        <dbReference type="Proteomes" id="UP001163687"/>
    </source>
</evidence>
<keyword evidence="2" id="KW-0732">Signal</keyword>
<keyword evidence="4" id="KW-1185">Reference proteome</keyword>
<organism evidence="3 4">
    <name type="scientific">Caldinitratiruptor microaerophilus</name>
    <dbReference type="NCBI Taxonomy" id="671077"/>
    <lineage>
        <taxon>Bacteria</taxon>
        <taxon>Bacillati</taxon>
        <taxon>Bacillota</taxon>
        <taxon>Clostridia</taxon>
        <taxon>Eubacteriales</taxon>
        <taxon>Symbiobacteriaceae</taxon>
        <taxon>Caldinitratiruptor</taxon>
    </lineage>
</organism>
<protein>
    <submittedName>
        <fullName evidence="3">C4-dicarboxylate ABC transporter</fullName>
    </submittedName>
</protein>
<dbReference type="NCBIfam" id="TIGR02122">
    <property type="entry name" value="TRAP_TAXI"/>
    <property type="match status" value="1"/>
</dbReference>
<dbReference type="AlphaFoldDB" id="A0AA35CKI8"/>
<dbReference type="InterPro" id="IPR011852">
    <property type="entry name" value="TRAP_TAXI"/>
</dbReference>
<feature type="region of interest" description="Disordered" evidence="1">
    <location>
        <begin position="28"/>
        <end position="60"/>
    </location>
</feature>
<dbReference type="SUPFAM" id="SSF53850">
    <property type="entry name" value="Periplasmic binding protein-like II"/>
    <property type="match status" value="1"/>
</dbReference>
<gene>
    <name evidence="3" type="ORF">caldi_12940</name>
</gene>
<dbReference type="Pfam" id="PF16868">
    <property type="entry name" value="NMT1_3"/>
    <property type="match status" value="1"/>
</dbReference>
<feature type="chain" id="PRO_5041249831" evidence="2">
    <location>
        <begin position="21"/>
        <end position="352"/>
    </location>
</feature>
<reference evidence="3" key="1">
    <citation type="submission" date="2022-03" db="EMBL/GenBank/DDBJ databases">
        <title>Complete genome sequence of Caldinitratiruptor microaerophilus.</title>
        <authorList>
            <person name="Mukaiyama R."/>
            <person name="Nishiyama T."/>
            <person name="Ueda K."/>
        </authorList>
    </citation>
    <scope>NUCLEOTIDE SEQUENCE</scope>
    <source>
        <strain evidence="3">JCM 16183</strain>
    </source>
</reference>
<dbReference type="EMBL" id="AP025628">
    <property type="protein sequence ID" value="BDG60204.1"/>
    <property type="molecule type" value="Genomic_DNA"/>
</dbReference>